<dbReference type="EMBL" id="CP053015">
    <property type="protein sequence ID" value="QJQ33201.1"/>
    <property type="molecule type" value="Genomic_DNA"/>
</dbReference>
<dbReference type="CDD" id="cd16378">
    <property type="entry name" value="CcmH_N"/>
    <property type="match status" value="1"/>
</dbReference>
<protein>
    <recommendedName>
        <fullName evidence="9">Cytochrome c-type biogenesis protein</fullName>
    </recommendedName>
</protein>
<evidence type="ECO:0000256" key="7">
    <source>
        <dbReference type="ARBA" id="ARBA00037230"/>
    </source>
</evidence>
<name>A0A6M4B1D1_9SPHN</name>
<evidence type="ECO:0000256" key="2">
    <source>
        <dbReference type="ARBA" id="ARBA00022617"/>
    </source>
</evidence>
<feature type="transmembrane region" description="Helical" evidence="9">
    <location>
        <begin position="116"/>
        <end position="134"/>
    </location>
</feature>
<dbReference type="PANTHER" id="PTHR47870:SF1">
    <property type="entry name" value="CYTOCHROME C-TYPE BIOGENESIS PROTEIN CCMH"/>
    <property type="match status" value="1"/>
</dbReference>
<evidence type="ECO:0000256" key="5">
    <source>
        <dbReference type="ARBA" id="ARBA00022748"/>
    </source>
</evidence>
<keyword evidence="6 9" id="KW-0408">Iron</keyword>
<dbReference type="InterPro" id="IPR051263">
    <property type="entry name" value="C-type_cytochrome_biogenesis"/>
</dbReference>
<evidence type="ECO:0000259" key="10">
    <source>
        <dbReference type="Pfam" id="PF03918"/>
    </source>
</evidence>
<feature type="signal peptide" evidence="9">
    <location>
        <begin position="1"/>
        <end position="25"/>
    </location>
</feature>
<keyword evidence="2 9" id="KW-0349">Heme</keyword>
<reference evidence="11 12" key="1">
    <citation type="submission" date="2020-01" db="EMBL/GenBank/DDBJ databases">
        <title>Sphingomonas sp. strain CSW-10.</title>
        <authorList>
            <person name="Chen W.-M."/>
        </authorList>
    </citation>
    <scope>NUCLEOTIDE SEQUENCE [LARGE SCALE GENOMIC DNA]</scope>
    <source>
        <strain evidence="11 12">CSW-10</strain>
    </source>
</reference>
<dbReference type="GO" id="GO:0046872">
    <property type="term" value="F:metal ion binding"/>
    <property type="evidence" value="ECO:0007669"/>
    <property type="project" value="UniProtKB-KW"/>
</dbReference>
<evidence type="ECO:0000256" key="8">
    <source>
        <dbReference type="ARBA" id="ARBA00060491"/>
    </source>
</evidence>
<dbReference type="GO" id="GO:0005886">
    <property type="term" value="C:plasma membrane"/>
    <property type="evidence" value="ECO:0007669"/>
    <property type="project" value="TreeGrafter"/>
</dbReference>
<dbReference type="InterPro" id="IPR038297">
    <property type="entry name" value="CcmH/CycL/NrfF/Ccl2_sf"/>
</dbReference>
<proteinExistence type="inferred from homology"/>
<keyword evidence="12" id="KW-1185">Reference proteome</keyword>
<evidence type="ECO:0000256" key="4">
    <source>
        <dbReference type="ARBA" id="ARBA00022729"/>
    </source>
</evidence>
<evidence type="ECO:0000256" key="9">
    <source>
        <dbReference type="RuleBase" id="RU364112"/>
    </source>
</evidence>
<dbReference type="Proteomes" id="UP000503018">
    <property type="component" value="Chromosome"/>
</dbReference>
<keyword evidence="5" id="KW-0201">Cytochrome c-type biogenesis</keyword>
<evidence type="ECO:0000256" key="3">
    <source>
        <dbReference type="ARBA" id="ARBA00022723"/>
    </source>
</evidence>
<comment type="similarity">
    <text evidence="1 9">Belongs to the CcmH/CycL/Ccl2/NrfF family.</text>
</comment>
<dbReference type="InterPro" id="IPR005616">
    <property type="entry name" value="CcmH/CycL/Ccl2/NrfF_N"/>
</dbReference>
<evidence type="ECO:0000256" key="6">
    <source>
        <dbReference type="ARBA" id="ARBA00023004"/>
    </source>
</evidence>
<dbReference type="Pfam" id="PF03918">
    <property type="entry name" value="CcmH"/>
    <property type="match status" value="1"/>
</dbReference>
<keyword evidence="3 9" id="KW-0479">Metal-binding</keyword>
<organism evidence="11 12">
    <name type="scientific">Sphingomonas lacunae</name>
    <dbReference type="NCBI Taxonomy" id="2698828"/>
    <lineage>
        <taxon>Bacteria</taxon>
        <taxon>Pseudomonadati</taxon>
        <taxon>Pseudomonadota</taxon>
        <taxon>Alphaproteobacteria</taxon>
        <taxon>Sphingomonadales</taxon>
        <taxon>Sphingomonadaceae</taxon>
        <taxon>Sphingomonas</taxon>
    </lineage>
</organism>
<keyword evidence="9" id="KW-1133">Transmembrane helix</keyword>
<sequence>MLRLFACFVAVSVFCLTLLPMTAAAQNRLPPAPYAYQQLEDPAQEAKAKLLMEELRCLVCQGQSIADSDAPLAGDMRSQVREKIAAGESPDAIRQFLIDRYGNWVTYDPPLGMDTLILYIAPLLALAFGLWLAIGRMRRDAGKDQSGKGQGDAA</sequence>
<dbReference type="PANTHER" id="PTHR47870">
    <property type="entry name" value="CYTOCHROME C-TYPE BIOGENESIS PROTEIN CCMH"/>
    <property type="match status" value="1"/>
</dbReference>
<dbReference type="FunFam" id="1.10.8.640:FF:000001">
    <property type="entry name" value="Cytochrome c-type biogenesis protein"/>
    <property type="match status" value="1"/>
</dbReference>
<accession>A0A6M4B1D1</accession>
<evidence type="ECO:0000313" key="12">
    <source>
        <dbReference type="Proteomes" id="UP000503018"/>
    </source>
</evidence>
<keyword evidence="4 9" id="KW-0732">Signal</keyword>
<feature type="chain" id="PRO_5027143316" description="Cytochrome c-type biogenesis protein" evidence="9">
    <location>
        <begin position="26"/>
        <end position="154"/>
    </location>
</feature>
<dbReference type="GO" id="GO:0017004">
    <property type="term" value="P:cytochrome complex assembly"/>
    <property type="evidence" value="ECO:0007669"/>
    <property type="project" value="UniProtKB-KW"/>
</dbReference>
<evidence type="ECO:0000313" key="11">
    <source>
        <dbReference type="EMBL" id="QJQ33201.1"/>
    </source>
</evidence>
<dbReference type="Gene3D" id="1.10.8.640">
    <property type="entry name" value="Cytochrome C biogenesis protein"/>
    <property type="match status" value="1"/>
</dbReference>
<evidence type="ECO:0000256" key="1">
    <source>
        <dbReference type="ARBA" id="ARBA00010342"/>
    </source>
</evidence>
<dbReference type="AlphaFoldDB" id="A0A6M4B1D1"/>
<keyword evidence="9" id="KW-0472">Membrane</keyword>
<dbReference type="KEGG" id="slan:GV829_12770"/>
<gene>
    <name evidence="11" type="ORF">GV829_12770</name>
</gene>
<keyword evidence="9" id="KW-0812">Transmembrane</keyword>
<comment type="subcellular location">
    <subcellularLocation>
        <location evidence="8">Membrane</location>
        <topology evidence="8">Single-pass membrane protein</topology>
        <orientation evidence="8">Periplasmic side</orientation>
    </subcellularLocation>
</comment>
<feature type="domain" description="CcmH/CycL/Ccl2/NrfF N-terminal" evidence="10">
    <location>
        <begin position="32"/>
        <end position="146"/>
    </location>
</feature>
<comment type="function">
    <text evidence="7">Required for the biogenesis of c-type cytochromes. Possible subunit of a heme lyase.</text>
</comment>